<gene>
    <name evidence="6" type="ORF">SAMN05216495_11033</name>
</gene>
<proteinExistence type="predicted"/>
<comment type="subcellular location">
    <subcellularLocation>
        <location evidence="1">Membrane</location>
        <topology evidence="1">Single-pass membrane protein</topology>
    </subcellularLocation>
</comment>
<reference evidence="6 7" key="1">
    <citation type="submission" date="2016-10" db="EMBL/GenBank/DDBJ databases">
        <authorList>
            <person name="Varghese N."/>
            <person name="Submissions S."/>
        </authorList>
    </citation>
    <scope>NUCLEOTIDE SEQUENCE [LARGE SCALE GENOMIC DNA]</scope>
    <source>
        <strain evidence="6 7">WCC6</strain>
    </source>
</reference>
<evidence type="ECO:0000256" key="1">
    <source>
        <dbReference type="ARBA" id="ARBA00004167"/>
    </source>
</evidence>
<keyword evidence="2" id="KW-0812">Transmembrane</keyword>
<evidence type="ECO:0000313" key="6">
    <source>
        <dbReference type="EMBL" id="SDW99428.1"/>
    </source>
</evidence>
<dbReference type="PANTHER" id="PTHR36985:SF1">
    <property type="entry name" value="TRANSLOCATION AND ASSEMBLY MODULE SUBUNIT TAMB"/>
    <property type="match status" value="1"/>
</dbReference>
<dbReference type="GO" id="GO:0005886">
    <property type="term" value="C:plasma membrane"/>
    <property type="evidence" value="ECO:0007669"/>
    <property type="project" value="InterPro"/>
</dbReference>
<dbReference type="EMBL" id="FNOP01000010">
    <property type="protein sequence ID" value="SDW99428.1"/>
    <property type="molecule type" value="Genomic_DNA"/>
</dbReference>
<comment type="caution">
    <text evidence="6">The sequence shown here is derived from an EMBL/GenBank/DDBJ whole genome shotgun (WGS) entry which is preliminary data.</text>
</comment>
<protein>
    <submittedName>
        <fullName evidence="6">Translocation and assembly module TamB</fullName>
    </submittedName>
</protein>
<evidence type="ECO:0000256" key="2">
    <source>
        <dbReference type="ARBA" id="ARBA00022692"/>
    </source>
</evidence>
<evidence type="ECO:0000256" key="4">
    <source>
        <dbReference type="ARBA" id="ARBA00023136"/>
    </source>
</evidence>
<accession>A0A1H2Y3N3</accession>
<dbReference type="RefSeq" id="WP_074706512.1">
    <property type="nucleotide sequence ID" value="NZ_FNOP01000010.1"/>
</dbReference>
<feature type="domain" description="Translocation and assembly module TamB C-terminal" evidence="5">
    <location>
        <begin position="882"/>
        <end position="1081"/>
    </location>
</feature>
<dbReference type="Proteomes" id="UP000182379">
    <property type="component" value="Unassembled WGS sequence"/>
</dbReference>
<keyword evidence="3" id="KW-1133">Transmembrane helix</keyword>
<sequence length="1441" mass="156295">MGTKGKRRLGILAGVLVLLYLVLWKVILPAGLERAIPLVEQTAGGYINGQLQMETMDVSPDLTFTARNLRLEDEQGNLVAQVPALSLQVDPLKFLTGSGAVGTVTRITLESPRLHLVQNDRQEWNVAHLLKESQSSSTDFKGLIAIRDGSVELRLPYGTWQAGVEGTIDPSRNPDFALDLTVTRKDQSIHVAGTLNTDRQGTLTARTELLAIQDFSPLAEQFLPVTDLSGALADASVTWTNNASGSQLSGKALLRQVGAVYEWEGKELALGADGELSFDQLQLKARDLDVSVDGQKLRISGGMDLTDLENPRMEKLQAETDGIDLAALPLDLPVSGTIQGSMALDGTKDNLTGSGTFTSPVLTFQGYEAVQVTLPFSFRDHRVETDGAKASLGGGSVTVQASYDWEDQDGQLALTMDGVDAGTFLPRLGSLVLDGTLYAQGQYKHGQLQGETVSSDLSLSWGNLKLQQIALDGTVDGSGFTLSRISAYTEEGGALAGSGSLKEDQLQGDLYVTDLPVDSLLAAVGQEGKGLLSAHLLLSGTGEDPQAFGAFSFREGEIMGQTIQEAHGALEWKGRKAGFHKVEINLDKGTHILDGTADLSGSEPVLDLTLETRGIRLEPLSEVFQSPWPITGNLTNTLSVKGPLSNLSFTGHVHGWDGSVNKFLVDEVDGDYAYDGKLLHLNNFRVQALTCQARFSGTVSRDGFLDLGIDAKNINLLRLPWLKDSVDLEGNVNFSGSITGHTSRPLFQGVLSSDSVLINGVEFTGLALSFQSQGGHVNNFQGTFQQKTGGDYALKAKFDFDRKLFQWTVDVNRGNVRSLLQMGGIQADVDGYLSGRIEANPDGPRTGMTVIGKVEDGKVAGVPFASADFDLYTHLGLWKIRKLQARESGGGLIAAQGNIDLRKRTLDLELATSEANAKLLTVALDNPPEVSGKLNIVAQLKGKLDDPSGNFSLEMKEGSISGVSFDSLYGMVTLRNDMFHLDQFLIQRDVYKISAYGTFPMDLLRATDKRKNPDARMNLEVRLDNGNLAILPTLTKWVQWADGPTSGRVSVTGTLEDYNLNGSIDLDGGTVKFRGLDNTFDNVKFHAAFNGKTITLKEFSTTTGKKGSITASGSYLLRDESGKPYHLNLAIRDVELVSSSIRGKLNGNFDLEHKEGKPFLSGNLKLDKGYLGISSIPEFGEGGSDIGLDIDVDLGNNLHLYNAAFMDLWLKGQFHILGSTAFPQINGSIRVNRGSRLKYLGTPFNIGFGEIYWPRPGTFIPNVNMAAFTRLGQYNILAKASGPLSLDDIVIKLSSDPPQDENTLKRFLTLKTDNASLGDDAWKGLVDAGLQMTFLADVEDAIKQALGLDELRIYSGNVQNTVAFSADTNRANDATGQERRQYNVLLSRYFGRKLLIGYTTSFDGEEHNLYAGFRIAPKVHVGIATDQDNNHWYGVQYRTRF</sequence>
<dbReference type="InterPro" id="IPR007452">
    <property type="entry name" value="TamB_C"/>
</dbReference>
<organism evidence="6 7">
    <name type="scientific">Acidaminococcus fermentans</name>
    <dbReference type="NCBI Taxonomy" id="905"/>
    <lineage>
        <taxon>Bacteria</taxon>
        <taxon>Bacillati</taxon>
        <taxon>Bacillota</taxon>
        <taxon>Negativicutes</taxon>
        <taxon>Acidaminococcales</taxon>
        <taxon>Acidaminococcaceae</taxon>
        <taxon>Acidaminococcus</taxon>
    </lineage>
</organism>
<evidence type="ECO:0000313" key="7">
    <source>
        <dbReference type="Proteomes" id="UP000182379"/>
    </source>
</evidence>
<dbReference type="Pfam" id="PF04357">
    <property type="entry name" value="TamB"/>
    <property type="match status" value="2"/>
</dbReference>
<name>A0A1H2Y3N3_ACIFE</name>
<evidence type="ECO:0000256" key="3">
    <source>
        <dbReference type="ARBA" id="ARBA00022989"/>
    </source>
</evidence>
<evidence type="ECO:0000259" key="5">
    <source>
        <dbReference type="Pfam" id="PF04357"/>
    </source>
</evidence>
<dbReference type="GO" id="GO:0009306">
    <property type="term" value="P:protein secretion"/>
    <property type="evidence" value="ECO:0007669"/>
    <property type="project" value="InterPro"/>
</dbReference>
<keyword evidence="4" id="KW-0472">Membrane</keyword>
<feature type="domain" description="Translocation and assembly module TamB C-terminal" evidence="5">
    <location>
        <begin position="1100"/>
        <end position="1441"/>
    </location>
</feature>
<dbReference type="PANTHER" id="PTHR36985">
    <property type="entry name" value="TRANSLOCATION AND ASSEMBLY MODULE SUBUNIT TAMB"/>
    <property type="match status" value="1"/>
</dbReference>